<feature type="transmembrane region" description="Helical" evidence="1">
    <location>
        <begin position="167"/>
        <end position="190"/>
    </location>
</feature>
<comment type="caution">
    <text evidence="2">The sequence shown here is derived from an EMBL/GenBank/DDBJ whole genome shotgun (WGS) entry which is preliminary data.</text>
</comment>
<dbReference type="AlphaFoldDB" id="A0A9P6JTA2"/>
<feature type="transmembrane region" description="Helical" evidence="1">
    <location>
        <begin position="64"/>
        <end position="86"/>
    </location>
</feature>
<keyword evidence="1" id="KW-0812">Transmembrane</keyword>
<keyword evidence="1" id="KW-0472">Membrane</keyword>
<accession>A0A9P6JTA2</accession>
<organism evidence="2 3">
    <name type="scientific">Crepidotus variabilis</name>
    <dbReference type="NCBI Taxonomy" id="179855"/>
    <lineage>
        <taxon>Eukaryota</taxon>
        <taxon>Fungi</taxon>
        <taxon>Dikarya</taxon>
        <taxon>Basidiomycota</taxon>
        <taxon>Agaricomycotina</taxon>
        <taxon>Agaricomycetes</taxon>
        <taxon>Agaricomycetidae</taxon>
        <taxon>Agaricales</taxon>
        <taxon>Agaricineae</taxon>
        <taxon>Crepidotaceae</taxon>
        <taxon>Crepidotus</taxon>
    </lineage>
</organism>
<keyword evidence="1" id="KW-1133">Transmembrane helix</keyword>
<evidence type="ECO:0000256" key="1">
    <source>
        <dbReference type="SAM" id="Phobius"/>
    </source>
</evidence>
<feature type="transmembrane region" description="Helical" evidence="1">
    <location>
        <begin position="260"/>
        <end position="280"/>
    </location>
</feature>
<sequence length="369" mass="41041">MDALQQPNPHTPFAFVDPQTGHAIVLERYMIVGSFAVLLWDLVDSVRDDYRLVFEKKFGFMTGVFLTSRFSAFSFLLLCCLITTAPLGICSLVNYIACSMFTVYRATTSCLFYARINALYPCNRAVKIVFATLLLVAIGGAAVSLISTSSREILPTNYCATFFIGDYWQLVFTAGSDVMFDLCVCVAVTYKIRQYRVEATGDEGWRAWIWPKKASHSPMSLMNRFLQDSQIYFIVTASVKLPEILIIILFSWVVKTTGGIQIILVFPDAALTSIIASKVYRNARFGKPGLLHQRLGRTETPGPTFLPMETLGSLSHARFASPSNTRPDTRRRLNEEGIGTYALPQPGAETRLPSGSSEDLIVINSETLL</sequence>
<dbReference type="EMBL" id="MU157835">
    <property type="protein sequence ID" value="KAF9531365.1"/>
    <property type="molecule type" value="Genomic_DNA"/>
</dbReference>
<feature type="transmembrane region" description="Helical" evidence="1">
    <location>
        <begin position="231"/>
        <end position="254"/>
    </location>
</feature>
<name>A0A9P6JTA2_9AGAR</name>
<keyword evidence="3" id="KW-1185">Reference proteome</keyword>
<evidence type="ECO:0000313" key="2">
    <source>
        <dbReference type="EMBL" id="KAF9531365.1"/>
    </source>
</evidence>
<evidence type="ECO:0000313" key="3">
    <source>
        <dbReference type="Proteomes" id="UP000807306"/>
    </source>
</evidence>
<reference evidence="2" key="1">
    <citation type="submission" date="2020-11" db="EMBL/GenBank/DDBJ databases">
        <authorList>
            <consortium name="DOE Joint Genome Institute"/>
            <person name="Ahrendt S."/>
            <person name="Riley R."/>
            <person name="Andreopoulos W."/>
            <person name="Labutti K."/>
            <person name="Pangilinan J."/>
            <person name="Ruiz-Duenas F.J."/>
            <person name="Barrasa J.M."/>
            <person name="Sanchez-Garcia M."/>
            <person name="Camarero S."/>
            <person name="Miyauchi S."/>
            <person name="Serrano A."/>
            <person name="Linde D."/>
            <person name="Babiker R."/>
            <person name="Drula E."/>
            <person name="Ayuso-Fernandez I."/>
            <person name="Pacheco R."/>
            <person name="Padilla G."/>
            <person name="Ferreira P."/>
            <person name="Barriuso J."/>
            <person name="Kellner H."/>
            <person name="Castanera R."/>
            <person name="Alfaro M."/>
            <person name="Ramirez L."/>
            <person name="Pisabarro A.G."/>
            <person name="Kuo A."/>
            <person name="Tritt A."/>
            <person name="Lipzen A."/>
            <person name="He G."/>
            <person name="Yan M."/>
            <person name="Ng V."/>
            <person name="Cullen D."/>
            <person name="Martin F."/>
            <person name="Rosso M.-N."/>
            <person name="Henrissat B."/>
            <person name="Hibbett D."/>
            <person name="Martinez A.T."/>
            <person name="Grigoriev I.V."/>
        </authorList>
    </citation>
    <scope>NUCLEOTIDE SEQUENCE</scope>
    <source>
        <strain evidence="2">CBS 506.95</strain>
    </source>
</reference>
<dbReference type="Proteomes" id="UP000807306">
    <property type="component" value="Unassembled WGS sequence"/>
</dbReference>
<protein>
    <submittedName>
        <fullName evidence="2">Uncharacterized protein</fullName>
    </submittedName>
</protein>
<gene>
    <name evidence="2" type="ORF">CPB83DRAFT_904491</name>
</gene>
<dbReference type="OrthoDB" id="3038990at2759"/>
<feature type="transmembrane region" description="Helical" evidence="1">
    <location>
        <begin position="126"/>
        <end position="147"/>
    </location>
</feature>
<proteinExistence type="predicted"/>